<comment type="caution">
    <text evidence="6">The sequence shown here is derived from an EMBL/GenBank/DDBJ whole genome shotgun (WGS) entry which is preliminary data.</text>
</comment>
<evidence type="ECO:0000313" key="6">
    <source>
        <dbReference type="EMBL" id="TKR22441.1"/>
    </source>
</evidence>
<evidence type="ECO:0000256" key="3">
    <source>
        <dbReference type="SAM" id="MobiDB-lite"/>
    </source>
</evidence>
<evidence type="ECO:0000256" key="1">
    <source>
        <dbReference type="ARBA" id="ARBA00022676"/>
    </source>
</evidence>
<evidence type="ECO:0000259" key="4">
    <source>
        <dbReference type="Pfam" id="PF00534"/>
    </source>
</evidence>
<feature type="domain" description="Glycosyl transferase family 1" evidence="4">
    <location>
        <begin position="368"/>
        <end position="530"/>
    </location>
</feature>
<dbReference type="PANTHER" id="PTHR46401">
    <property type="entry name" value="GLYCOSYLTRANSFERASE WBBK-RELATED"/>
    <property type="match status" value="1"/>
</dbReference>
<gene>
    <name evidence="6" type="ORF">FA014_16440</name>
</gene>
<dbReference type="InterPro" id="IPR028098">
    <property type="entry name" value="Glyco_trans_4-like_N"/>
</dbReference>
<dbReference type="Proteomes" id="UP000308121">
    <property type="component" value="Unassembled WGS sequence"/>
</dbReference>
<keyword evidence="2 6" id="KW-0808">Transferase</keyword>
<feature type="compositionally biased region" description="Gly residues" evidence="3">
    <location>
        <begin position="157"/>
        <end position="169"/>
    </location>
</feature>
<accession>A0A7Z8JWR8</accession>
<feature type="compositionally biased region" description="Basic and acidic residues" evidence="3">
    <location>
        <begin position="115"/>
        <end position="124"/>
    </location>
</feature>
<dbReference type="Pfam" id="PF00534">
    <property type="entry name" value="Glycos_transf_1"/>
    <property type="match status" value="1"/>
</dbReference>
<evidence type="ECO:0000256" key="2">
    <source>
        <dbReference type="ARBA" id="ARBA00022679"/>
    </source>
</evidence>
<feature type="region of interest" description="Disordered" evidence="3">
    <location>
        <begin position="96"/>
        <end position="173"/>
    </location>
</feature>
<dbReference type="GO" id="GO:0009103">
    <property type="term" value="P:lipopolysaccharide biosynthetic process"/>
    <property type="evidence" value="ECO:0007669"/>
    <property type="project" value="TreeGrafter"/>
</dbReference>
<sequence length="561" mass="58434">MRRAHPARADGALPAGAGRAPVLRPAPHGRAAPDPGHPPDGRQRPGDPRRARLPGAVRARARAAVPAAPAQRAVLPAGPGAGGVARPVRVRAVRVPAHEGERRAGPRRARLGRAGGREGARAGDDPGGVDDPAVARAGRGRVGGARARAAEPAPVSGSGGPGRSGGAAGAGADARVPEVHVLTPGDHFSPRTGSAIPTVVDGLCAALPAATTPRPRVVVADGTYPDRYTSADPVGYPLATARPADRYRDALAGRLGLPRPGVRRTLRPTLTDQDAWEPGVVLAHNAPQLVPLVHERHAAVLYAHNLLLRTYTAREADRVLGRAAAIVCVSGALADQTAAHLPARLRDRVRVVPNGVDTTRFVPRADPARGERLRVLFVGRMIPDKGADVVLDAVARLGRDDVELTVVGSQNFDAGAAPSPYERDLRAKAARLGDRVRLLPFTPRAEVAAVYREADVVVVPSRWAEPFALTVMEGMASGVPVIASAIGGIPEVAGDAGVLVRPDDPAELAAALEALADDEALRRRIGTRCRSWARTHDWAWARGRLDAVLTEVAGVSPTPVG</sequence>
<feature type="compositionally biased region" description="Low complexity" evidence="3">
    <location>
        <begin position="53"/>
        <end position="77"/>
    </location>
</feature>
<feature type="compositionally biased region" description="Basic and acidic residues" evidence="3">
    <location>
        <begin position="37"/>
        <end position="50"/>
    </location>
</feature>
<reference evidence="6 7" key="1">
    <citation type="submission" date="2019-05" db="EMBL/GenBank/DDBJ databases">
        <title>Genome sequence of Cellulomonas hominis strain CS1.</title>
        <authorList>
            <person name="Belmont J."/>
            <person name="Maclea K.S."/>
        </authorList>
    </citation>
    <scope>NUCLEOTIDE SEQUENCE [LARGE SCALE GENOMIC DNA]</scope>
    <source>
        <strain evidence="6 7">CS1</strain>
    </source>
</reference>
<dbReference type="GO" id="GO:0016757">
    <property type="term" value="F:glycosyltransferase activity"/>
    <property type="evidence" value="ECO:0007669"/>
    <property type="project" value="UniProtKB-KW"/>
</dbReference>
<dbReference type="Gene3D" id="3.40.50.2000">
    <property type="entry name" value="Glycogen Phosphorylase B"/>
    <property type="match status" value="2"/>
</dbReference>
<feature type="domain" description="Glycosyltransferase subfamily 4-like N-terminal" evidence="5">
    <location>
        <begin position="277"/>
        <end position="360"/>
    </location>
</feature>
<dbReference type="SUPFAM" id="SSF53756">
    <property type="entry name" value="UDP-Glycosyltransferase/glycogen phosphorylase"/>
    <property type="match status" value="1"/>
</dbReference>
<feature type="compositionally biased region" description="Low complexity" evidence="3">
    <location>
        <begin position="144"/>
        <end position="156"/>
    </location>
</feature>
<protein>
    <submittedName>
        <fullName evidence="6">Glycosyltransferase family 4 protein</fullName>
    </submittedName>
</protein>
<dbReference type="InterPro" id="IPR001296">
    <property type="entry name" value="Glyco_trans_1"/>
</dbReference>
<dbReference type="AlphaFoldDB" id="A0A7Z8JWR8"/>
<dbReference type="Pfam" id="PF13439">
    <property type="entry name" value="Glyco_transf_4"/>
    <property type="match status" value="1"/>
</dbReference>
<feature type="region of interest" description="Disordered" evidence="3">
    <location>
        <begin position="1"/>
        <end position="77"/>
    </location>
</feature>
<dbReference type="OrthoDB" id="9810929at2"/>
<evidence type="ECO:0000259" key="5">
    <source>
        <dbReference type="Pfam" id="PF13439"/>
    </source>
</evidence>
<evidence type="ECO:0000313" key="7">
    <source>
        <dbReference type="Proteomes" id="UP000308121"/>
    </source>
</evidence>
<dbReference type="PANTHER" id="PTHR46401:SF2">
    <property type="entry name" value="GLYCOSYLTRANSFERASE WBBK-RELATED"/>
    <property type="match status" value="1"/>
</dbReference>
<proteinExistence type="predicted"/>
<organism evidence="6 7">
    <name type="scientific">Cellulomonas hominis</name>
    <dbReference type="NCBI Taxonomy" id="156981"/>
    <lineage>
        <taxon>Bacteria</taxon>
        <taxon>Bacillati</taxon>
        <taxon>Actinomycetota</taxon>
        <taxon>Actinomycetes</taxon>
        <taxon>Micrococcales</taxon>
        <taxon>Cellulomonadaceae</taxon>
        <taxon>Cellulomonas</taxon>
    </lineage>
</organism>
<dbReference type="CDD" id="cd03801">
    <property type="entry name" value="GT4_PimA-like"/>
    <property type="match status" value="1"/>
</dbReference>
<name>A0A7Z8JWR8_9CELL</name>
<keyword evidence="1" id="KW-0328">Glycosyltransferase</keyword>
<dbReference type="EMBL" id="SZYE01000186">
    <property type="protein sequence ID" value="TKR22441.1"/>
    <property type="molecule type" value="Genomic_DNA"/>
</dbReference>